<evidence type="ECO:0000256" key="6">
    <source>
        <dbReference type="PIRSR" id="PIRSR615500-1"/>
    </source>
</evidence>
<dbReference type="InterPro" id="IPR041469">
    <property type="entry name" value="Subtilisin-like_FN3"/>
</dbReference>
<proteinExistence type="inferred from homology"/>
<dbReference type="PRINTS" id="PR00723">
    <property type="entry name" value="SUBTILISIN"/>
</dbReference>
<evidence type="ECO:0000256" key="5">
    <source>
        <dbReference type="ARBA" id="ARBA00022825"/>
    </source>
</evidence>
<feature type="active site" description="Charge relay system" evidence="6 7">
    <location>
        <position position="494"/>
    </location>
</feature>
<keyword evidence="3" id="KW-0732">Signal</keyword>
<dbReference type="InterPro" id="IPR010259">
    <property type="entry name" value="S8pro/Inhibitor_I9"/>
</dbReference>
<feature type="domain" description="Inhibitor I9" evidence="9">
    <location>
        <begin position="384"/>
        <end position="463"/>
    </location>
</feature>
<dbReference type="Pfam" id="PF05922">
    <property type="entry name" value="Inhibitor_I9"/>
    <property type="match status" value="1"/>
</dbReference>
<dbReference type="InterPro" id="IPR036852">
    <property type="entry name" value="Peptidase_S8/S53_dom_sf"/>
</dbReference>
<dbReference type="SUPFAM" id="SSF52743">
    <property type="entry name" value="Subtilisin-like"/>
    <property type="match status" value="1"/>
</dbReference>
<dbReference type="Gene3D" id="3.30.70.80">
    <property type="entry name" value="Peptidase S8 propeptide/proteinase inhibitor I9"/>
    <property type="match status" value="1"/>
</dbReference>
<dbReference type="Pfam" id="PF17766">
    <property type="entry name" value="fn3_6"/>
    <property type="match status" value="1"/>
</dbReference>
<gene>
    <name evidence="11" type="ORF">Tci_023721</name>
</gene>
<dbReference type="InterPro" id="IPR015500">
    <property type="entry name" value="Peptidase_S8_subtilisin-rel"/>
</dbReference>
<evidence type="ECO:0000256" key="3">
    <source>
        <dbReference type="ARBA" id="ARBA00022729"/>
    </source>
</evidence>
<dbReference type="EMBL" id="BKCJ010002912">
    <property type="protein sequence ID" value="GEU51743.1"/>
    <property type="molecule type" value="Genomic_DNA"/>
</dbReference>
<sequence length="1099" mass="119256">MGKRFHRLADKLWVTLCLVIRWQGWTMKIAAAFSLLGASHFFAAFPCSPLLPPCFSSLIRSDSCPDLTASSICFYMGGGALNFTVSIAKIYFGVFVGGINRSCLLPDLCRFLKSAATSPRKNVVVTLIISSTDLGKLSFSFLIRSGLVMTCMNPDIFMHFGALLSCMLSALNRSMKASLRMRSLASFFLRFGSSVDLLELALLLSLACLRRDAASGPCRLLRRIGLAPSCLSLENTLALSERRVCLDTVTGLGCQARLHALELFFVNLFCHDGQNLVVVFFTNFPELVLCKSQCTSCLLSLFGALTFSLWLPMQSSLLYLVESRVFLLSGSDTRPRIDRDLCGCDLLLIVRCSRSSPVRVAISSGPCPDPPLIAKTDDTQRKPYIVYMGSSPVGRMLTSMTHDHQSLLSETIGDDVVARESKLHSYGRSFNGFVANLLPHEANQLQQKEGVLSVFPNTIRKLHTTRSWDFLGMALEKTKRNLKVESDMIIGVLDTGIWPESPSFNDKGYSPPPLKWKGKCVMGANFTGCNNKVIGAQYSYIATKPDPNLSALDKEGHGTHTASIAAGVPVKSASVYGIGKGIARGGVDSARVAAYKVCWGGGCSDMDLLAGFDMAIADGVDVISVSIGGYARKFFEDAMAIGAFHAMKKGIFTACSGGNEGPYQVMVQNIAPWITTVAASSTDRQFVADVKLGNGENIMGIAVNTFSSKKKSFPLISGTLAANASQLYTNASACDYDSLSGELVKGKIVYCVGKNAQDQTLYDKNVAGLIVSRDRDYDVPSSFLIPGSTVSLEEGKNIDYYINSTKMSVAVIHKSRSVKMADAPFVASFSSRGPQLITPNILKPDIAAPGLGILAAYSKLSSMTGHPFYDKRFVDYQIASGTSMACPHVAAAAAYIKSFHPTWSPAAIKSALMTTATPMKLNPKDMELASGSGLINPTKARNPGLVYDINISAYIRQLCKVGYNSTTLGILIGGKKQYDCNSFKPTRGVDGLNYPSMHLLVESNATTFSAVFKRIVKNVGNVNATYNAEVASPMGVWIKVEPSTLRFEQLNQKKSFTVLLKGKFVRNDTSLMSASLTWKDLKHSVVSPIVVYRYILPLW</sequence>
<dbReference type="InterPro" id="IPR000209">
    <property type="entry name" value="Peptidase_S8/S53_dom"/>
</dbReference>
<protein>
    <submittedName>
        <fullName evidence="11">Subtilisin-like protease SBT4.15</fullName>
    </submittedName>
</protein>
<dbReference type="AlphaFoldDB" id="A0A6L2KQC3"/>
<comment type="caution">
    <text evidence="11">The sequence shown here is derived from an EMBL/GenBank/DDBJ whole genome shotgun (WGS) entry which is preliminary data.</text>
</comment>
<evidence type="ECO:0000259" key="10">
    <source>
        <dbReference type="Pfam" id="PF17766"/>
    </source>
</evidence>
<dbReference type="PANTHER" id="PTHR10795">
    <property type="entry name" value="PROPROTEIN CONVERTASE SUBTILISIN/KEXIN"/>
    <property type="match status" value="1"/>
</dbReference>
<dbReference type="PROSITE" id="PS00138">
    <property type="entry name" value="SUBTILASE_SER"/>
    <property type="match status" value="1"/>
</dbReference>
<organism evidence="11">
    <name type="scientific">Tanacetum cinerariifolium</name>
    <name type="common">Dalmatian daisy</name>
    <name type="synonym">Chrysanthemum cinerariifolium</name>
    <dbReference type="NCBI Taxonomy" id="118510"/>
    <lineage>
        <taxon>Eukaryota</taxon>
        <taxon>Viridiplantae</taxon>
        <taxon>Streptophyta</taxon>
        <taxon>Embryophyta</taxon>
        <taxon>Tracheophyta</taxon>
        <taxon>Spermatophyta</taxon>
        <taxon>Magnoliopsida</taxon>
        <taxon>eudicotyledons</taxon>
        <taxon>Gunneridae</taxon>
        <taxon>Pentapetalae</taxon>
        <taxon>asterids</taxon>
        <taxon>campanulids</taxon>
        <taxon>Asterales</taxon>
        <taxon>Asteraceae</taxon>
        <taxon>Asteroideae</taxon>
        <taxon>Anthemideae</taxon>
        <taxon>Anthemidinae</taxon>
        <taxon>Tanacetum</taxon>
    </lineage>
</organism>
<comment type="similarity">
    <text evidence="1 7">Belongs to the peptidase S8 family.</text>
</comment>
<keyword evidence="5 7" id="KW-0720">Serine protease</keyword>
<evidence type="ECO:0000259" key="8">
    <source>
        <dbReference type="Pfam" id="PF00082"/>
    </source>
</evidence>
<dbReference type="InterPro" id="IPR037045">
    <property type="entry name" value="S8pro/Inhibitor_I9_sf"/>
</dbReference>
<evidence type="ECO:0000256" key="2">
    <source>
        <dbReference type="ARBA" id="ARBA00022670"/>
    </source>
</evidence>
<feature type="domain" description="Subtilisin-like protease fibronectin type-III" evidence="10">
    <location>
        <begin position="992"/>
        <end position="1091"/>
    </location>
</feature>
<dbReference type="CDD" id="cd04852">
    <property type="entry name" value="Peptidases_S8_3"/>
    <property type="match status" value="1"/>
</dbReference>
<evidence type="ECO:0000256" key="4">
    <source>
        <dbReference type="ARBA" id="ARBA00022801"/>
    </source>
</evidence>
<evidence type="ECO:0000313" key="11">
    <source>
        <dbReference type="EMBL" id="GEU51743.1"/>
    </source>
</evidence>
<accession>A0A6L2KQC3</accession>
<feature type="domain" description="Peptidase S8/S53" evidence="8">
    <location>
        <begin position="487"/>
        <end position="919"/>
    </location>
</feature>
<evidence type="ECO:0000256" key="7">
    <source>
        <dbReference type="PROSITE-ProRule" id="PRU01240"/>
    </source>
</evidence>
<dbReference type="Gene3D" id="2.60.40.2310">
    <property type="match status" value="1"/>
</dbReference>
<dbReference type="GO" id="GO:0006508">
    <property type="term" value="P:proteolysis"/>
    <property type="evidence" value="ECO:0007669"/>
    <property type="project" value="UniProtKB-KW"/>
</dbReference>
<evidence type="ECO:0000256" key="1">
    <source>
        <dbReference type="ARBA" id="ARBA00011073"/>
    </source>
</evidence>
<feature type="active site" description="Charge relay system" evidence="6 7">
    <location>
        <position position="883"/>
    </location>
</feature>
<keyword evidence="4 7" id="KW-0378">Hydrolase</keyword>
<reference evidence="11" key="1">
    <citation type="journal article" date="2019" name="Sci. Rep.">
        <title>Draft genome of Tanacetum cinerariifolium, the natural source of mosquito coil.</title>
        <authorList>
            <person name="Yamashiro T."/>
            <person name="Shiraishi A."/>
            <person name="Satake H."/>
            <person name="Nakayama K."/>
        </authorList>
    </citation>
    <scope>NUCLEOTIDE SEQUENCE</scope>
</reference>
<dbReference type="Gene3D" id="3.50.30.30">
    <property type="match status" value="1"/>
</dbReference>
<dbReference type="InterPro" id="IPR034197">
    <property type="entry name" value="Peptidases_S8_3"/>
</dbReference>
<evidence type="ECO:0000259" key="9">
    <source>
        <dbReference type="Pfam" id="PF05922"/>
    </source>
</evidence>
<dbReference type="Gene3D" id="3.40.50.200">
    <property type="entry name" value="Peptidase S8/S53 domain"/>
    <property type="match status" value="1"/>
</dbReference>
<dbReference type="InterPro" id="IPR045051">
    <property type="entry name" value="SBT"/>
</dbReference>
<keyword evidence="2 7" id="KW-0645">Protease</keyword>
<dbReference type="CDD" id="cd02120">
    <property type="entry name" value="PA_subtilisin_like"/>
    <property type="match status" value="1"/>
</dbReference>
<name>A0A6L2KQC3_TANCI</name>
<feature type="active site" description="Charge relay system" evidence="6 7">
    <location>
        <position position="557"/>
    </location>
</feature>
<dbReference type="PROSITE" id="PS51892">
    <property type="entry name" value="SUBTILASE"/>
    <property type="match status" value="1"/>
</dbReference>
<dbReference type="InterPro" id="IPR023828">
    <property type="entry name" value="Peptidase_S8_Ser-AS"/>
</dbReference>
<dbReference type="Pfam" id="PF00082">
    <property type="entry name" value="Peptidase_S8"/>
    <property type="match status" value="1"/>
</dbReference>
<dbReference type="GO" id="GO:0004252">
    <property type="term" value="F:serine-type endopeptidase activity"/>
    <property type="evidence" value="ECO:0007669"/>
    <property type="project" value="UniProtKB-UniRule"/>
</dbReference>